<organism evidence="1 2">
    <name type="scientific">Vreelandella boliviensis LC1</name>
    <dbReference type="NCBI Taxonomy" id="1072583"/>
    <lineage>
        <taxon>Bacteria</taxon>
        <taxon>Pseudomonadati</taxon>
        <taxon>Pseudomonadota</taxon>
        <taxon>Gammaproteobacteria</taxon>
        <taxon>Oceanospirillales</taxon>
        <taxon>Halomonadaceae</taxon>
        <taxon>Vreelandella</taxon>
    </lineage>
</organism>
<dbReference type="SUPFAM" id="SSF53474">
    <property type="entry name" value="alpha/beta-Hydrolases"/>
    <property type="match status" value="1"/>
</dbReference>
<dbReference type="InterPro" id="IPR029058">
    <property type="entry name" value="AB_hydrolase_fold"/>
</dbReference>
<sequence length="286" mass="31162">MGILKKGCSAWHHTRRAALILACLTLAGCAQLPSPESRLQTAQSLAHQAGWARLELGSAPLQLVGYGPTPVSGTSHLTVYIEGDGFAWRSRARPSQDPTPINPIGLKLALRHPSGAAVYLARPCMYQRGPTTSCKDPAYWTQKRFSKDVINVTQQAIEQLKHHYQVDTLSLVGYSGGAALATLVAAQRSDVSQLITVAGNLDTHGWIAHHRLTPIDGPNPIDNASALAELSQWHFVGEKDAIIPPRLTHGFVQAIPQPHQVQIITVPGFTHHCCWVDHWQALYPNT</sequence>
<name>A0A7U9C0T4_9GAMM</name>
<proteinExistence type="predicted"/>
<dbReference type="Proteomes" id="UP000005756">
    <property type="component" value="Unassembled WGS sequence"/>
</dbReference>
<dbReference type="PROSITE" id="PS51257">
    <property type="entry name" value="PROKAR_LIPOPROTEIN"/>
    <property type="match status" value="1"/>
</dbReference>
<evidence type="ECO:0000313" key="1">
    <source>
        <dbReference type="EMBL" id="EHJ93065.1"/>
    </source>
</evidence>
<dbReference type="EMBL" id="JH393257">
    <property type="protein sequence ID" value="EHJ93065.1"/>
    <property type="molecule type" value="Genomic_DNA"/>
</dbReference>
<accession>A0A7U9C0T4</accession>
<dbReference type="AlphaFoldDB" id="A0A7U9C0T4"/>
<protein>
    <recommendedName>
        <fullName evidence="3">Alpha/beta hydrolase</fullName>
    </recommendedName>
</protein>
<gene>
    <name evidence="1" type="ORF">KUC_0009</name>
</gene>
<dbReference type="Gene3D" id="3.40.50.1820">
    <property type="entry name" value="alpha/beta hydrolase"/>
    <property type="match status" value="1"/>
</dbReference>
<evidence type="ECO:0008006" key="3">
    <source>
        <dbReference type="Google" id="ProtNLM"/>
    </source>
</evidence>
<reference evidence="1 2" key="1">
    <citation type="submission" date="2011-10" db="EMBL/GenBank/DDBJ databases">
        <authorList>
            <person name="Quillaguamn J."/>
            <person name="Guzmn D."/>
            <person name="Balderrama-Subieta A."/>
            <person name="Cardona-Ortuo C."/>
            <person name="Guevara-Martnez M."/>
            <person name="Callisaya-Quispe N."/>
        </authorList>
    </citation>
    <scope>NUCLEOTIDE SEQUENCE [LARGE SCALE GENOMIC DNA]</scope>
    <source>
        <strain evidence="1 2">LC1</strain>
    </source>
</reference>
<evidence type="ECO:0000313" key="2">
    <source>
        <dbReference type="Proteomes" id="UP000005756"/>
    </source>
</evidence>